<name>E3T5K1_CROVB</name>
<organismHost>
    <name type="scientific">Cafeteria roenbergensis</name>
    <name type="common">Marine flagellate</name>
    <dbReference type="NCBI Taxonomy" id="33653"/>
</organismHost>
<evidence type="ECO:0000313" key="2">
    <source>
        <dbReference type="Proteomes" id="UP000029781"/>
    </source>
</evidence>
<dbReference type="KEGG" id="vg:9887833"/>
<dbReference type="GeneID" id="9887833"/>
<dbReference type="SUPFAM" id="SSF48403">
    <property type="entry name" value="Ankyrin repeat"/>
    <property type="match status" value="1"/>
</dbReference>
<sequence length="56" mass="5939">MLLDAGADVNLQNNCGQTSLMLASPYSSSTSSLNTVRMLLVIGAKVNLQDIMVILI</sequence>
<dbReference type="EMBL" id="GU244497">
    <property type="protein sequence ID" value="ADO67464.1"/>
    <property type="molecule type" value="Genomic_DNA"/>
</dbReference>
<evidence type="ECO:0000313" key="1">
    <source>
        <dbReference type="EMBL" id="ADO67464.1"/>
    </source>
</evidence>
<protein>
    <submittedName>
        <fullName evidence="1">Uncharacterized protein</fullName>
    </submittedName>
</protein>
<organism evidence="1 2">
    <name type="scientific">Cafeteria roenbergensis virus (strain BV-PW1)</name>
    <name type="common">CroV</name>
    <dbReference type="NCBI Taxonomy" id="693272"/>
    <lineage>
        <taxon>Viruses</taxon>
        <taxon>Varidnaviria</taxon>
        <taxon>Bamfordvirae</taxon>
        <taxon>Nucleocytoviricota</taxon>
        <taxon>Megaviricetes</taxon>
        <taxon>Imitervirales</taxon>
        <taxon>Mimiviridae</taxon>
        <taxon>Aliimimivirinae</taxon>
        <taxon>Rheavirus</taxon>
        <taxon>Rheavirus sinusmexicani</taxon>
    </lineage>
</organism>
<reference evidence="1 2" key="1">
    <citation type="journal article" date="2010" name="Proc. Natl. Acad. Sci. U.S.A.">
        <title>Giant virus with a remarkable complement of genes infects marine zooplankton.</title>
        <authorList>
            <person name="Fischer M.G."/>
            <person name="Allen M.J."/>
            <person name="Wilson W.H."/>
            <person name="Suttle C.A."/>
        </authorList>
    </citation>
    <scope>NUCLEOTIDE SEQUENCE [LARGE SCALE GENOMIC DNA]</scope>
    <source>
        <strain evidence="1 2">BV-PW1</strain>
    </source>
</reference>
<dbReference type="Proteomes" id="UP000029781">
    <property type="component" value="Segment"/>
</dbReference>
<keyword evidence="2" id="KW-1185">Reference proteome</keyword>
<dbReference type="InterPro" id="IPR036770">
    <property type="entry name" value="Ankyrin_rpt-contain_sf"/>
</dbReference>
<proteinExistence type="predicted"/>
<gene>
    <name evidence="1" type="ORF">crov430</name>
</gene>
<accession>E3T5K1</accession>
<dbReference type="Pfam" id="PF00023">
    <property type="entry name" value="Ank"/>
    <property type="match status" value="1"/>
</dbReference>
<dbReference type="RefSeq" id="YP_003970063.1">
    <property type="nucleotide sequence ID" value="NC_014637.1"/>
</dbReference>
<dbReference type="Gene3D" id="1.25.40.20">
    <property type="entry name" value="Ankyrin repeat-containing domain"/>
    <property type="match status" value="1"/>
</dbReference>
<dbReference type="InterPro" id="IPR002110">
    <property type="entry name" value="Ankyrin_rpt"/>
</dbReference>